<accession>A0A550I850</accession>
<sequence length="169" mass="19535">MKLKKLSSLLFFFTCLGFAQNSDCACCSQEYDQFDFWVGDWEVFNEENVKIGENLILKLEDNCILNENWESVNNSSGKSYNYYDPSDKTWNQLWISNTGNILKLKGSGTRNTMTLKSEITSSDKGDYYNQIKWTKNENGSVTQEWEIYNPDGVLINTAFKGIYRKKSSD</sequence>
<feature type="chain" id="PRO_5022206430" evidence="1">
    <location>
        <begin position="22"/>
        <end position="169"/>
    </location>
</feature>
<keyword evidence="3" id="KW-1185">Reference proteome</keyword>
<name>A0A550I850_9FLAO</name>
<dbReference type="AlphaFoldDB" id="A0A550I850"/>
<comment type="caution">
    <text evidence="2">The sequence shown here is derived from an EMBL/GenBank/DDBJ whole genome shotgun (WGS) entry which is preliminary data.</text>
</comment>
<evidence type="ECO:0000256" key="1">
    <source>
        <dbReference type="SAM" id="SignalP"/>
    </source>
</evidence>
<proteinExistence type="predicted"/>
<protein>
    <submittedName>
        <fullName evidence="2">Uncharacterized protein</fullName>
    </submittedName>
</protein>
<evidence type="ECO:0000313" key="2">
    <source>
        <dbReference type="EMBL" id="TRO67131.1"/>
    </source>
</evidence>
<gene>
    <name evidence="2" type="ORF">FGM01_04405</name>
</gene>
<dbReference type="Proteomes" id="UP000315131">
    <property type="component" value="Unassembled WGS sequence"/>
</dbReference>
<dbReference type="RefSeq" id="WP_143409911.1">
    <property type="nucleotide sequence ID" value="NZ_VHSF01000001.1"/>
</dbReference>
<organism evidence="2 3">
    <name type="scientific">Christiangramia sabulilitoris</name>
    <dbReference type="NCBI Taxonomy" id="2583991"/>
    <lineage>
        <taxon>Bacteria</taxon>
        <taxon>Pseudomonadati</taxon>
        <taxon>Bacteroidota</taxon>
        <taxon>Flavobacteriia</taxon>
        <taxon>Flavobacteriales</taxon>
        <taxon>Flavobacteriaceae</taxon>
        <taxon>Christiangramia</taxon>
    </lineage>
</organism>
<dbReference type="OrthoDB" id="1121396at2"/>
<keyword evidence="1" id="KW-0732">Signal</keyword>
<feature type="signal peptide" evidence="1">
    <location>
        <begin position="1"/>
        <end position="21"/>
    </location>
</feature>
<reference evidence="2 3" key="1">
    <citation type="submission" date="2019-06" db="EMBL/GenBank/DDBJ databases">
        <title>Gramella sabulilitoris sp. nov., isolated from a marine sand.</title>
        <authorList>
            <person name="Yoon J.-H."/>
        </authorList>
    </citation>
    <scope>NUCLEOTIDE SEQUENCE [LARGE SCALE GENOMIC DNA]</scope>
    <source>
        <strain evidence="2 3">HSMS-1</strain>
    </source>
</reference>
<dbReference type="EMBL" id="VHSF01000001">
    <property type="protein sequence ID" value="TRO67131.1"/>
    <property type="molecule type" value="Genomic_DNA"/>
</dbReference>
<evidence type="ECO:0000313" key="3">
    <source>
        <dbReference type="Proteomes" id="UP000315131"/>
    </source>
</evidence>